<evidence type="ECO:0000313" key="6">
    <source>
        <dbReference type="Proteomes" id="UP000437017"/>
    </source>
</evidence>
<dbReference type="AlphaFoldDB" id="A0A643BNN9"/>
<dbReference type="FunFam" id="4.10.410.10:FF:000020">
    <property type="entry name" value="Collagen, type VI, alpha 3"/>
    <property type="match status" value="1"/>
</dbReference>
<feature type="chain" id="PRO_5024870683" description="WAP four-disulfide core domain protein 8" evidence="2">
    <location>
        <begin position="28"/>
        <end position="722"/>
    </location>
</feature>
<dbReference type="PROSITE" id="PS50279">
    <property type="entry name" value="BPTI_KUNITZ_2"/>
    <property type="match status" value="1"/>
</dbReference>
<dbReference type="OrthoDB" id="196393at2759"/>
<proteinExistence type="predicted"/>
<evidence type="ECO:0000256" key="1">
    <source>
        <dbReference type="ARBA" id="ARBA00023157"/>
    </source>
</evidence>
<dbReference type="PRINTS" id="PR00759">
    <property type="entry name" value="BASICPTASE"/>
</dbReference>
<evidence type="ECO:0000259" key="3">
    <source>
        <dbReference type="PROSITE" id="PS50279"/>
    </source>
</evidence>
<dbReference type="GO" id="GO:0004867">
    <property type="term" value="F:serine-type endopeptidase inhibitor activity"/>
    <property type="evidence" value="ECO:0007669"/>
    <property type="project" value="InterPro"/>
</dbReference>
<dbReference type="CDD" id="cd00109">
    <property type="entry name" value="Kunitz-type"/>
    <property type="match status" value="1"/>
</dbReference>
<dbReference type="InterPro" id="IPR002223">
    <property type="entry name" value="Kunitz_BPTI"/>
</dbReference>
<sequence>MSKINIMKWLGLQLLTLSYMAILPVSGSWKERVDSSLEFPSYVSSSPDHKISNILSTVEPTKHHSKDRNLEIHMFPQLLDICRPFDCKMLLSLLTRAISAMRGSWAKRHLPPQSSTFSWRNVALLLLLSLSLEQTSASPGRRVKQKPGVCPQERLTCSTKAPDLCKTDFNCDEHLKCCSFACGKKCMDPYEEPCMLPLDRGKCKNTVKHWYFHTKRRVCKAFNYGGCLGNANNFSNREDCMTACSSIVKDGQCPLFPFKNRMECSASCKSDFDCPPNEKCCESMCGFDCAMAWTVKAGFCPRKPPTCSRIEKPRCLQDDDCPLTTKCCSLCGLKQVSSLQSSSSDNREFAPDEQHNLDKHYLQALLSACFLHPTSLCGSIFTLVSSLKNMSDPKRKERTPASHIDDLKNSVFPSGKEVAGLTPALISKILTAEGLDWTKAARHFYILEPPDKTAFLQNGVFWTFEHPGAIHPSKRCPRIQDNCEFKERDECSKDKKCPRHENQNSEAGAAAQEFLVLVPPARPVPPNMGFSGVLPILVPFILLGCVQERGLVEAFFHSKYWGLGLPSGEMEFGWEEGTKNRASKQPCPSISLQTYALCQRSLAPAWPTFHAGGMIRKMRPAPNSSMAVAKGTITTSNLKLSAGLSAPKGVSPRGPDLHAHPGHSGRPGCWLVHSRNLAGLGLTEPVQSGGKNAAHRGVSRGCFGKERVARGAVVKGMWENTK</sequence>
<dbReference type="PANTHER" id="PTHR47769:SF1">
    <property type="entry name" value="WAP FOUR-DISULFIDE CORE DOMAIN PROTEIN 8"/>
    <property type="match status" value="1"/>
</dbReference>
<evidence type="ECO:0000313" key="5">
    <source>
        <dbReference type="EMBL" id="KAB0389338.1"/>
    </source>
</evidence>
<dbReference type="SMART" id="SM00217">
    <property type="entry name" value="WAP"/>
    <property type="match status" value="3"/>
</dbReference>
<keyword evidence="1" id="KW-1015">Disulfide bond</keyword>
<dbReference type="PROSITE" id="PS00280">
    <property type="entry name" value="BPTI_KUNITZ_1"/>
    <property type="match status" value="1"/>
</dbReference>
<dbReference type="InterPro" id="IPR008197">
    <property type="entry name" value="WAP_dom"/>
</dbReference>
<dbReference type="PROSITE" id="PS51390">
    <property type="entry name" value="WAP"/>
    <property type="match status" value="2"/>
</dbReference>
<evidence type="ECO:0000256" key="2">
    <source>
        <dbReference type="SAM" id="SignalP"/>
    </source>
</evidence>
<dbReference type="CDD" id="cd00199">
    <property type="entry name" value="WAP"/>
    <property type="match status" value="2"/>
</dbReference>
<keyword evidence="2" id="KW-0732">Signal</keyword>
<dbReference type="InterPro" id="IPR036645">
    <property type="entry name" value="Elafin-like_sf"/>
</dbReference>
<dbReference type="InterPro" id="IPR020901">
    <property type="entry name" value="Prtase_inh_Kunz-CS"/>
</dbReference>
<dbReference type="GO" id="GO:0005576">
    <property type="term" value="C:extracellular region"/>
    <property type="evidence" value="ECO:0007669"/>
    <property type="project" value="InterPro"/>
</dbReference>
<dbReference type="Proteomes" id="UP000437017">
    <property type="component" value="Unassembled WGS sequence"/>
</dbReference>
<dbReference type="Gene3D" id="4.10.75.10">
    <property type="entry name" value="Elafin-like"/>
    <property type="match status" value="3"/>
</dbReference>
<evidence type="ECO:0000259" key="4">
    <source>
        <dbReference type="PROSITE" id="PS51390"/>
    </source>
</evidence>
<dbReference type="SMART" id="SM00131">
    <property type="entry name" value="KU"/>
    <property type="match status" value="1"/>
</dbReference>
<dbReference type="InterPro" id="IPR036880">
    <property type="entry name" value="Kunitz_BPTI_sf"/>
</dbReference>
<feature type="signal peptide" evidence="2">
    <location>
        <begin position="1"/>
        <end position="27"/>
    </location>
</feature>
<feature type="domain" description="WAP" evidence="4">
    <location>
        <begin position="143"/>
        <end position="190"/>
    </location>
</feature>
<dbReference type="PANTHER" id="PTHR47769">
    <property type="entry name" value="WAP FOUR-DISULFIDE CORE DOMAIN PROTEIN 8"/>
    <property type="match status" value="1"/>
</dbReference>
<gene>
    <name evidence="5" type="ORF">E2I00_009630</name>
</gene>
<feature type="domain" description="WAP" evidence="4">
    <location>
        <begin position="246"/>
        <end position="293"/>
    </location>
</feature>
<keyword evidence="6" id="KW-1185">Reference proteome</keyword>
<reference evidence="5 6" key="1">
    <citation type="journal article" date="2019" name="PLoS ONE">
        <title>Genomic analyses reveal an absence of contemporary introgressive admixture between fin whales and blue whales, despite known hybrids.</title>
        <authorList>
            <person name="Westbury M.V."/>
            <person name="Petersen B."/>
            <person name="Lorenzen E.D."/>
        </authorList>
    </citation>
    <scope>NUCLEOTIDE SEQUENCE [LARGE SCALE GENOMIC DNA]</scope>
    <source>
        <strain evidence="5">FinWhale-01</strain>
    </source>
</reference>
<accession>A0A643BNN9</accession>
<feature type="domain" description="BPTI/Kunitz inhibitor" evidence="3">
    <location>
        <begin position="194"/>
        <end position="244"/>
    </location>
</feature>
<dbReference type="Pfam" id="PF00014">
    <property type="entry name" value="Kunitz_BPTI"/>
    <property type="match status" value="1"/>
</dbReference>
<organism evidence="5 6">
    <name type="scientific">Balaenoptera physalus</name>
    <name type="common">Fin whale</name>
    <name type="synonym">Balaena physalus</name>
    <dbReference type="NCBI Taxonomy" id="9770"/>
    <lineage>
        <taxon>Eukaryota</taxon>
        <taxon>Metazoa</taxon>
        <taxon>Chordata</taxon>
        <taxon>Craniata</taxon>
        <taxon>Vertebrata</taxon>
        <taxon>Euteleostomi</taxon>
        <taxon>Mammalia</taxon>
        <taxon>Eutheria</taxon>
        <taxon>Laurasiatheria</taxon>
        <taxon>Artiodactyla</taxon>
        <taxon>Whippomorpha</taxon>
        <taxon>Cetacea</taxon>
        <taxon>Mysticeti</taxon>
        <taxon>Balaenopteridae</taxon>
        <taxon>Balaenoptera</taxon>
    </lineage>
</organism>
<dbReference type="EMBL" id="SGJD01007636">
    <property type="protein sequence ID" value="KAB0389338.1"/>
    <property type="molecule type" value="Genomic_DNA"/>
</dbReference>
<dbReference type="SUPFAM" id="SSF57362">
    <property type="entry name" value="BPTI-like"/>
    <property type="match status" value="1"/>
</dbReference>
<dbReference type="SUPFAM" id="SSF57256">
    <property type="entry name" value="Elafin-like"/>
    <property type="match status" value="3"/>
</dbReference>
<dbReference type="Gene3D" id="4.10.410.10">
    <property type="entry name" value="Pancreatic trypsin inhibitor Kunitz domain"/>
    <property type="match status" value="1"/>
</dbReference>
<evidence type="ECO:0008006" key="7">
    <source>
        <dbReference type="Google" id="ProtNLM"/>
    </source>
</evidence>
<comment type="caution">
    <text evidence="5">The sequence shown here is derived from an EMBL/GenBank/DDBJ whole genome shotgun (WGS) entry which is preliminary data.</text>
</comment>
<name>A0A643BNN9_BALPH</name>
<protein>
    <recommendedName>
        <fullName evidence="7">WAP four-disulfide core domain protein 8</fullName>
    </recommendedName>
</protein>
<dbReference type="Pfam" id="PF00095">
    <property type="entry name" value="WAP"/>
    <property type="match status" value="3"/>
</dbReference>